<dbReference type="EMBL" id="JACGCI010000055">
    <property type="protein sequence ID" value="KAF6750635.1"/>
    <property type="molecule type" value="Genomic_DNA"/>
</dbReference>
<proteinExistence type="predicted"/>
<comment type="caution">
    <text evidence="1">The sequence shown here is derived from an EMBL/GenBank/DDBJ whole genome shotgun (WGS) entry which is preliminary data.</text>
</comment>
<evidence type="ECO:0000313" key="1">
    <source>
        <dbReference type="EMBL" id="KAF6750635.1"/>
    </source>
</evidence>
<evidence type="ECO:0000313" key="2">
    <source>
        <dbReference type="Proteomes" id="UP000521943"/>
    </source>
</evidence>
<evidence type="ECO:0008006" key="3">
    <source>
        <dbReference type="Google" id="ProtNLM"/>
    </source>
</evidence>
<reference evidence="1 2" key="1">
    <citation type="submission" date="2020-07" db="EMBL/GenBank/DDBJ databases">
        <title>Comparative genomics of pyrophilous fungi reveals a link between fire events and developmental genes.</title>
        <authorList>
            <consortium name="DOE Joint Genome Institute"/>
            <person name="Steindorff A.S."/>
            <person name="Carver A."/>
            <person name="Calhoun S."/>
            <person name="Stillman K."/>
            <person name="Liu H."/>
            <person name="Lipzen A."/>
            <person name="Pangilinan J."/>
            <person name="Labutti K."/>
            <person name="Bruns T.D."/>
            <person name="Grigoriev I.V."/>
        </authorList>
    </citation>
    <scope>NUCLEOTIDE SEQUENCE [LARGE SCALE GENOMIC DNA]</scope>
    <source>
        <strain evidence="1 2">CBS 144469</strain>
    </source>
</reference>
<organism evidence="1 2">
    <name type="scientific">Ephemerocybe angulata</name>
    <dbReference type="NCBI Taxonomy" id="980116"/>
    <lineage>
        <taxon>Eukaryota</taxon>
        <taxon>Fungi</taxon>
        <taxon>Dikarya</taxon>
        <taxon>Basidiomycota</taxon>
        <taxon>Agaricomycotina</taxon>
        <taxon>Agaricomycetes</taxon>
        <taxon>Agaricomycetidae</taxon>
        <taxon>Agaricales</taxon>
        <taxon>Agaricineae</taxon>
        <taxon>Psathyrellaceae</taxon>
        <taxon>Ephemerocybe</taxon>
    </lineage>
</organism>
<protein>
    <recommendedName>
        <fullName evidence="3">F-box domain-containing protein</fullName>
    </recommendedName>
</protein>
<name>A0A8H6M184_9AGAR</name>
<gene>
    <name evidence="1" type="ORF">DFP72DRAFT_1072090</name>
</gene>
<dbReference type="Proteomes" id="UP000521943">
    <property type="component" value="Unassembled WGS sequence"/>
</dbReference>
<keyword evidence="2" id="KW-1185">Reference proteome</keyword>
<sequence length="452" mass="50544">MLPSTSSPQVTLQATSLRIPVELVEAILAELDFQTLKSFSSTSSMFISSCRKHLFRSVTLEAAEARLGTGSGRSHKRDRTLDFARLVKSCPKIASYVKTLRYVVSPGKRDEATEIVEALKMMRNVECFEIDMERNYSNSSGPRAHDTLFFSCTWAPRFPWECAVIDIIRGSKMKSLSLPSTAFTRTIKERNLENYEGSSVHIHPDEKCYSFIESVPGDTFSPKSLKLTGRSSIYEGPGYSVIFPLPKASIKFGLLEVLSVPVILKGEPGTQPERMARESLRMAVKYMIRQARGLKKLRMELEEHIPAAQACSGSLLDYLSSRSRKTISNVSYRIGQISLIGAQAITDPFQGLFSGDTLSILPALESLDIVISIYGGDSKWDFNAPSCFGERWGDLDHAFAQSKSQWKRVSLTWCCMENGFSKKLKEAARVGSIELNLNVELWKGARQMYADY</sequence>
<accession>A0A8H6M184</accession>
<dbReference type="AlphaFoldDB" id="A0A8H6M184"/>